<dbReference type="AlphaFoldDB" id="A0A644YW93"/>
<reference evidence="6" key="1">
    <citation type="submission" date="2019-08" db="EMBL/GenBank/DDBJ databases">
        <authorList>
            <person name="Kucharzyk K."/>
            <person name="Murdoch R.W."/>
            <person name="Higgins S."/>
            <person name="Loffler F."/>
        </authorList>
    </citation>
    <scope>NUCLEOTIDE SEQUENCE</scope>
</reference>
<protein>
    <recommendedName>
        <fullName evidence="5">Peptidase S49 domain-containing protein</fullName>
    </recommendedName>
</protein>
<proteinExistence type="inferred from homology"/>
<dbReference type="CDD" id="cd07023">
    <property type="entry name" value="S49_Sppa_N_C"/>
    <property type="match status" value="1"/>
</dbReference>
<dbReference type="GO" id="GO:0008236">
    <property type="term" value="F:serine-type peptidase activity"/>
    <property type="evidence" value="ECO:0007669"/>
    <property type="project" value="UniProtKB-KW"/>
</dbReference>
<feature type="domain" description="Peptidase S49" evidence="5">
    <location>
        <begin position="24"/>
        <end position="186"/>
    </location>
</feature>
<dbReference type="Pfam" id="PF01343">
    <property type="entry name" value="Peptidase_S49"/>
    <property type="match status" value="1"/>
</dbReference>
<evidence type="ECO:0000256" key="2">
    <source>
        <dbReference type="ARBA" id="ARBA00022670"/>
    </source>
</evidence>
<dbReference type="InterPro" id="IPR002142">
    <property type="entry name" value="Peptidase_S49"/>
</dbReference>
<evidence type="ECO:0000259" key="5">
    <source>
        <dbReference type="Pfam" id="PF01343"/>
    </source>
</evidence>
<evidence type="ECO:0000313" key="6">
    <source>
        <dbReference type="EMBL" id="MPM30284.1"/>
    </source>
</evidence>
<evidence type="ECO:0000256" key="3">
    <source>
        <dbReference type="ARBA" id="ARBA00022801"/>
    </source>
</evidence>
<dbReference type="SUPFAM" id="SSF52096">
    <property type="entry name" value="ClpP/crotonase"/>
    <property type="match status" value="1"/>
</dbReference>
<evidence type="ECO:0000256" key="1">
    <source>
        <dbReference type="ARBA" id="ARBA00008683"/>
    </source>
</evidence>
<name>A0A644YW93_9ZZZZ</name>
<accession>A0A644YW93</accession>
<dbReference type="PANTHER" id="PTHR42987">
    <property type="entry name" value="PEPTIDASE S49"/>
    <property type="match status" value="1"/>
</dbReference>
<comment type="similarity">
    <text evidence="1">Belongs to the peptidase S49 family.</text>
</comment>
<keyword evidence="2" id="KW-0645">Protease</keyword>
<dbReference type="InterPro" id="IPR047272">
    <property type="entry name" value="S49_SppA_C"/>
</dbReference>
<keyword evidence="4" id="KW-0720">Serine protease</keyword>
<organism evidence="6">
    <name type="scientific">bioreactor metagenome</name>
    <dbReference type="NCBI Taxonomy" id="1076179"/>
    <lineage>
        <taxon>unclassified sequences</taxon>
        <taxon>metagenomes</taxon>
        <taxon>ecological metagenomes</taxon>
    </lineage>
</organism>
<dbReference type="GO" id="GO:0006508">
    <property type="term" value="P:proteolysis"/>
    <property type="evidence" value="ECO:0007669"/>
    <property type="project" value="UniProtKB-KW"/>
</dbReference>
<evidence type="ECO:0000256" key="4">
    <source>
        <dbReference type="ARBA" id="ARBA00022825"/>
    </source>
</evidence>
<comment type="caution">
    <text evidence="6">The sequence shown here is derived from an EMBL/GenBank/DDBJ whole genome shotgun (WGS) entry which is preliminary data.</text>
</comment>
<sequence>MTTPGGSITGSRAIADAVDRYRARTGHKVFAHVEGMSASGGMYAMANADRIVADHGSLIGSIGVISGPFVRYRDITGTPGSLLESGVTTKGGITYEYLTMGRDKDFGSPYRDMRPEERDVWMNGLAVEYDAFVEWVAQHRGIPADTIRTAYGAHMFDSQTAVTNRYADAVGGQDEAFRDFATRSGVDPADTRVEQATAPGLLATLLGVEARPLGVAPAAKAEGNTPARATAKICSGAPQVLAYQGDTAAFCG</sequence>
<dbReference type="Gene3D" id="6.20.330.10">
    <property type="match status" value="1"/>
</dbReference>
<dbReference type="InterPro" id="IPR029045">
    <property type="entry name" value="ClpP/crotonase-like_dom_sf"/>
</dbReference>
<dbReference type="EMBL" id="VSSQ01005746">
    <property type="protein sequence ID" value="MPM30284.1"/>
    <property type="molecule type" value="Genomic_DNA"/>
</dbReference>
<gene>
    <name evidence="6" type="ORF">SDC9_76832</name>
</gene>
<dbReference type="Gene3D" id="3.90.226.10">
    <property type="entry name" value="2-enoyl-CoA Hydratase, Chain A, domain 1"/>
    <property type="match status" value="1"/>
</dbReference>
<dbReference type="PANTHER" id="PTHR42987:SF4">
    <property type="entry name" value="PROTEASE SOHB-RELATED"/>
    <property type="match status" value="1"/>
</dbReference>
<keyword evidence="3" id="KW-0378">Hydrolase</keyword>